<evidence type="ECO:0000256" key="5">
    <source>
        <dbReference type="ARBA" id="ARBA00022741"/>
    </source>
</evidence>
<dbReference type="PROSITE" id="PS50109">
    <property type="entry name" value="HIS_KIN"/>
    <property type="match status" value="1"/>
</dbReference>
<keyword evidence="5" id="KW-0547">Nucleotide-binding</keyword>
<dbReference type="SMART" id="SM00387">
    <property type="entry name" value="HATPase_c"/>
    <property type="match status" value="1"/>
</dbReference>
<proteinExistence type="predicted"/>
<dbReference type="Gene3D" id="3.30.565.10">
    <property type="entry name" value="Histidine kinase-like ATPase, C-terminal domain"/>
    <property type="match status" value="1"/>
</dbReference>
<evidence type="ECO:0000256" key="8">
    <source>
        <dbReference type="ARBA" id="ARBA00023012"/>
    </source>
</evidence>
<dbReference type="InterPro" id="IPR005467">
    <property type="entry name" value="His_kinase_dom"/>
</dbReference>
<sequence>MTIGFILGCILYMLETRSINLGYSFHLVFYIYLSLLFISQIIAREKEKKSIQKDKMQEEKLNNIQVFGEMIAHEIKTPMSIANMQSGLFKSVLENIEKDKQNAEKYTKEDFIMKKKNYEAFKNATYMLVDASQHGVNTVDNLLTSLRGSVQNEKREIILIKNIVEESIKEYALYIPELKKIKVEIIENFKVECSYNSIKHVIINLIKNACAHNGVNVKIEVTAENNKLCFKDYGRGIEEEVIKKIFDKFFTQSKSGTGIGLSFCKLIMEDIGGSIECESVVEKYTKFILKFPKKE</sequence>
<dbReference type="OrthoDB" id="9796100at2"/>
<keyword evidence="7" id="KW-0067">ATP-binding</keyword>
<evidence type="ECO:0000256" key="6">
    <source>
        <dbReference type="ARBA" id="ARBA00022777"/>
    </source>
</evidence>
<dbReference type="EMBL" id="RXFM01000135">
    <property type="protein sequence ID" value="RST61929.1"/>
    <property type="molecule type" value="Genomic_DNA"/>
</dbReference>
<dbReference type="GO" id="GO:0000160">
    <property type="term" value="P:phosphorelay signal transduction system"/>
    <property type="evidence" value="ECO:0007669"/>
    <property type="project" value="UniProtKB-KW"/>
</dbReference>
<protein>
    <recommendedName>
        <fullName evidence="2">histidine kinase</fullName>
        <ecNumber evidence="2">2.7.13.3</ecNumber>
    </recommendedName>
</protein>
<evidence type="ECO:0000256" key="9">
    <source>
        <dbReference type="SAM" id="Phobius"/>
    </source>
</evidence>
<keyword evidence="4" id="KW-0808">Transferase</keyword>
<dbReference type="PANTHER" id="PTHR43065:SF10">
    <property type="entry name" value="PEROXIDE STRESS-ACTIVATED HISTIDINE KINASE MAK3"/>
    <property type="match status" value="1"/>
</dbReference>
<dbReference type="GO" id="GO:0005524">
    <property type="term" value="F:ATP binding"/>
    <property type="evidence" value="ECO:0007669"/>
    <property type="project" value="UniProtKB-KW"/>
</dbReference>
<name>A0A429XEB2_9RICK</name>
<keyword evidence="9" id="KW-0472">Membrane</keyword>
<keyword evidence="9" id="KW-0812">Transmembrane</keyword>
<dbReference type="AlphaFoldDB" id="A0A429XEB2"/>
<keyword evidence="3" id="KW-0597">Phosphoprotein</keyword>
<evidence type="ECO:0000256" key="3">
    <source>
        <dbReference type="ARBA" id="ARBA00022553"/>
    </source>
</evidence>
<feature type="transmembrane region" description="Helical" evidence="9">
    <location>
        <begin position="23"/>
        <end position="43"/>
    </location>
</feature>
<dbReference type="RefSeq" id="WP_126045280.1">
    <property type="nucleotide sequence ID" value="NZ_RXFM01000135.1"/>
</dbReference>
<dbReference type="Proteomes" id="UP000279470">
    <property type="component" value="Unassembled WGS sequence"/>
</dbReference>
<keyword evidence="9" id="KW-1133">Transmembrane helix</keyword>
<keyword evidence="6 11" id="KW-0418">Kinase</keyword>
<evidence type="ECO:0000313" key="11">
    <source>
        <dbReference type="EMBL" id="RST61929.1"/>
    </source>
</evidence>
<dbReference type="PANTHER" id="PTHR43065">
    <property type="entry name" value="SENSOR HISTIDINE KINASE"/>
    <property type="match status" value="1"/>
</dbReference>
<evidence type="ECO:0000256" key="4">
    <source>
        <dbReference type="ARBA" id="ARBA00022679"/>
    </source>
</evidence>
<dbReference type="InterPro" id="IPR004358">
    <property type="entry name" value="Sig_transdc_His_kin-like_C"/>
</dbReference>
<dbReference type="EC" id="2.7.13.3" evidence="2"/>
<evidence type="ECO:0000313" key="12">
    <source>
        <dbReference type="Proteomes" id="UP000279470"/>
    </source>
</evidence>
<organism evidence="11 12">
    <name type="scientific">Candidatus Aquarickettsia rohweri</name>
    <dbReference type="NCBI Taxonomy" id="2602574"/>
    <lineage>
        <taxon>Bacteria</taxon>
        <taxon>Pseudomonadati</taxon>
        <taxon>Pseudomonadota</taxon>
        <taxon>Alphaproteobacteria</taxon>
        <taxon>Rickettsiales</taxon>
        <taxon>Candidatus Midichloriaceae</taxon>
        <taxon>Candidatus Aquarickettsia</taxon>
    </lineage>
</organism>
<evidence type="ECO:0000256" key="7">
    <source>
        <dbReference type="ARBA" id="ARBA00022840"/>
    </source>
</evidence>
<keyword evidence="8" id="KW-0902">Two-component regulatory system</keyword>
<accession>A0A429XEB2</accession>
<dbReference type="SUPFAM" id="SSF55874">
    <property type="entry name" value="ATPase domain of HSP90 chaperone/DNA topoisomerase II/histidine kinase"/>
    <property type="match status" value="1"/>
</dbReference>
<dbReference type="InterPro" id="IPR036890">
    <property type="entry name" value="HATPase_C_sf"/>
</dbReference>
<comment type="catalytic activity">
    <reaction evidence="1">
        <text>ATP + protein L-histidine = ADP + protein N-phospho-L-histidine.</text>
        <dbReference type="EC" id="2.7.13.3"/>
    </reaction>
</comment>
<keyword evidence="12" id="KW-1185">Reference proteome</keyword>
<feature type="domain" description="Histidine kinase" evidence="10">
    <location>
        <begin position="70"/>
        <end position="295"/>
    </location>
</feature>
<dbReference type="PRINTS" id="PR00344">
    <property type="entry name" value="BCTRLSENSOR"/>
</dbReference>
<reference evidence="12" key="1">
    <citation type="submission" date="2018-11" db="EMBL/GenBank/DDBJ databases">
        <title>Phylogenetic, genomic, and biogeographic characterization of a novel and ubiquitous marine invertebrate-associated Rickettsiales parasite, Candidatus Marinoinvertebrata rohwerii, gen. nov., sp. nov.</title>
        <authorList>
            <person name="Klinges J.G."/>
            <person name="Rosales S.M."/>
            <person name="Mcminds R."/>
            <person name="Shaver E.C."/>
            <person name="Shantz A."/>
            <person name="Peters E.C."/>
            <person name="Burkepile D.E."/>
            <person name="Silliman B.R."/>
            <person name="Vega Thurber R.L."/>
        </authorList>
    </citation>
    <scope>NUCLEOTIDE SEQUENCE [LARGE SCALE GENOMIC DNA]</scope>
    <source>
        <strain evidence="12">a_cerv_44</strain>
    </source>
</reference>
<dbReference type="GO" id="GO:0004673">
    <property type="term" value="F:protein histidine kinase activity"/>
    <property type="evidence" value="ECO:0007669"/>
    <property type="project" value="UniProtKB-EC"/>
</dbReference>
<evidence type="ECO:0000259" key="10">
    <source>
        <dbReference type="PROSITE" id="PS50109"/>
    </source>
</evidence>
<evidence type="ECO:0000256" key="1">
    <source>
        <dbReference type="ARBA" id="ARBA00000085"/>
    </source>
</evidence>
<gene>
    <name evidence="11" type="ORF">EIC27_06735</name>
</gene>
<comment type="caution">
    <text evidence="11">The sequence shown here is derived from an EMBL/GenBank/DDBJ whole genome shotgun (WGS) entry which is preliminary data.</text>
</comment>
<dbReference type="Gene3D" id="1.10.287.130">
    <property type="match status" value="1"/>
</dbReference>
<dbReference type="InterPro" id="IPR003594">
    <property type="entry name" value="HATPase_dom"/>
</dbReference>
<evidence type="ECO:0000256" key="2">
    <source>
        <dbReference type="ARBA" id="ARBA00012438"/>
    </source>
</evidence>
<dbReference type="Pfam" id="PF02518">
    <property type="entry name" value="HATPase_c"/>
    <property type="match status" value="1"/>
</dbReference>